<dbReference type="Pfam" id="PF00106">
    <property type="entry name" value="adh_short"/>
    <property type="match status" value="1"/>
</dbReference>
<organism evidence="4 5">
    <name type="scientific">Lentzea waywayandensis</name>
    <dbReference type="NCBI Taxonomy" id="84724"/>
    <lineage>
        <taxon>Bacteria</taxon>
        <taxon>Bacillati</taxon>
        <taxon>Actinomycetota</taxon>
        <taxon>Actinomycetes</taxon>
        <taxon>Pseudonocardiales</taxon>
        <taxon>Pseudonocardiaceae</taxon>
        <taxon>Lentzea</taxon>
    </lineage>
</organism>
<dbReference type="OrthoDB" id="3237043at2"/>
<accession>A0A1I6DBJ6</accession>
<dbReference type="RefSeq" id="WP_093590729.1">
    <property type="nucleotide sequence ID" value="NZ_FOYL01000002.1"/>
</dbReference>
<name>A0A1I6DBJ6_9PSEU</name>
<evidence type="ECO:0000256" key="3">
    <source>
        <dbReference type="RuleBase" id="RU000363"/>
    </source>
</evidence>
<evidence type="ECO:0000313" key="4">
    <source>
        <dbReference type="EMBL" id="SFR02833.1"/>
    </source>
</evidence>
<keyword evidence="2" id="KW-0560">Oxidoreductase</keyword>
<sequence>MPTVLVTGASSGIGYETARQLANDGATVIVHARTAHLASSTVDRLARTGVPAARLRALGADFTRLDEVASMACEVAHLDVLVNNAATAGPETATFTEDGNEITFQVNYLAPFLLTRLLDDALSPEGRVVNVSSTLHRAGHLSWNDLNRRRRYQRGAAYAQSKLALTMFTRALAEFGPSGRTAVSVHPGVIDTDMLPAYSFRGRPASDGAVPVTHLCFTRTGFVNGAYYDGRLPAKAAPSVDDPQVVERLWRLSERLTLQTVK</sequence>
<evidence type="ECO:0000256" key="1">
    <source>
        <dbReference type="ARBA" id="ARBA00006484"/>
    </source>
</evidence>
<dbReference type="AlphaFoldDB" id="A0A1I6DBJ6"/>
<dbReference type="STRING" id="84724.SAMN04488564_102188"/>
<dbReference type="GO" id="GO:0016491">
    <property type="term" value="F:oxidoreductase activity"/>
    <property type="evidence" value="ECO:0007669"/>
    <property type="project" value="UniProtKB-KW"/>
</dbReference>
<dbReference type="PRINTS" id="PR00081">
    <property type="entry name" value="GDHRDH"/>
</dbReference>
<comment type="similarity">
    <text evidence="1 3">Belongs to the short-chain dehydrogenases/reductases (SDR) family.</text>
</comment>
<dbReference type="EMBL" id="FOYL01000002">
    <property type="protein sequence ID" value="SFR02833.1"/>
    <property type="molecule type" value="Genomic_DNA"/>
</dbReference>
<dbReference type="SUPFAM" id="SSF51735">
    <property type="entry name" value="NAD(P)-binding Rossmann-fold domains"/>
    <property type="match status" value="1"/>
</dbReference>
<proteinExistence type="inferred from homology"/>
<dbReference type="InterPro" id="IPR002347">
    <property type="entry name" value="SDR_fam"/>
</dbReference>
<dbReference type="Gene3D" id="3.40.50.720">
    <property type="entry name" value="NAD(P)-binding Rossmann-like Domain"/>
    <property type="match status" value="1"/>
</dbReference>
<evidence type="ECO:0000256" key="2">
    <source>
        <dbReference type="ARBA" id="ARBA00023002"/>
    </source>
</evidence>
<protein>
    <submittedName>
        <fullName evidence="4">NAD(P)-dependent dehydrogenase, short-chain alcohol dehydrogenase family</fullName>
    </submittedName>
</protein>
<dbReference type="InterPro" id="IPR036291">
    <property type="entry name" value="NAD(P)-bd_dom_sf"/>
</dbReference>
<dbReference type="PRINTS" id="PR00080">
    <property type="entry name" value="SDRFAMILY"/>
</dbReference>
<dbReference type="PANTHER" id="PTHR43157">
    <property type="entry name" value="PHOSPHATIDYLINOSITOL-GLYCAN BIOSYNTHESIS CLASS F PROTEIN-RELATED"/>
    <property type="match status" value="1"/>
</dbReference>
<gene>
    <name evidence="4" type="ORF">SAMN04488564_102188</name>
</gene>
<reference evidence="5" key="1">
    <citation type="submission" date="2016-10" db="EMBL/GenBank/DDBJ databases">
        <authorList>
            <person name="Varghese N."/>
            <person name="Submissions S."/>
        </authorList>
    </citation>
    <scope>NUCLEOTIDE SEQUENCE [LARGE SCALE GENOMIC DNA]</scope>
    <source>
        <strain evidence="5">DSM 44232</strain>
    </source>
</reference>
<dbReference type="PANTHER" id="PTHR43157:SF31">
    <property type="entry name" value="PHOSPHATIDYLINOSITOL-GLYCAN BIOSYNTHESIS CLASS F PROTEIN"/>
    <property type="match status" value="1"/>
</dbReference>
<dbReference type="InterPro" id="IPR020904">
    <property type="entry name" value="Sc_DH/Rdtase_CS"/>
</dbReference>
<keyword evidence="5" id="KW-1185">Reference proteome</keyword>
<dbReference type="PROSITE" id="PS00061">
    <property type="entry name" value="ADH_SHORT"/>
    <property type="match status" value="1"/>
</dbReference>
<dbReference type="Proteomes" id="UP000198583">
    <property type="component" value="Unassembled WGS sequence"/>
</dbReference>
<evidence type="ECO:0000313" key="5">
    <source>
        <dbReference type="Proteomes" id="UP000198583"/>
    </source>
</evidence>